<dbReference type="EMBL" id="LR131280">
    <property type="protein sequence ID" value="VDS02553.1"/>
    <property type="molecule type" value="Genomic_DNA"/>
</dbReference>
<proteinExistence type="predicted"/>
<name>A0A447I5L3_9ZZZZ</name>
<dbReference type="EMBL" id="LR131277">
    <property type="protein sequence ID" value="VDS02477.1"/>
    <property type="molecule type" value="Genomic_DNA"/>
</dbReference>
<protein>
    <submittedName>
        <fullName evidence="1">Uncharacterized protein</fullName>
    </submittedName>
</protein>
<reference evidence="1" key="1">
    <citation type="submission" date="2018-12" db="EMBL/GenBank/DDBJ databases">
        <authorList>
            <person name="Laville E."/>
        </authorList>
    </citation>
    <scope>NUCLEOTIDE SEQUENCE</scope>
</reference>
<sequence length="39" mass="4458">MELVVIEKNAYLQLKLQIESLSAQIESVKKKIGPVEMEK</sequence>
<accession>A0A447I5L3</accession>
<organism evidence="1">
    <name type="scientific">uncultured organism</name>
    <dbReference type="NCBI Taxonomy" id="155900"/>
    <lineage>
        <taxon>unclassified sequences</taxon>
        <taxon>environmental samples</taxon>
    </lineage>
</organism>
<evidence type="ECO:0000313" key="1">
    <source>
        <dbReference type="EMBL" id="VDS02553.1"/>
    </source>
</evidence>
<dbReference type="AlphaFoldDB" id="A0A447I5L3"/>